<dbReference type="Proteomes" id="UP000243579">
    <property type="component" value="Unassembled WGS sequence"/>
</dbReference>
<accession>A0A1V9ZU52</accession>
<proteinExistence type="predicted"/>
<dbReference type="EMBL" id="JNBR01000010">
    <property type="protein sequence ID" value="OQS01310.1"/>
    <property type="molecule type" value="Genomic_DNA"/>
</dbReference>
<evidence type="ECO:0000313" key="1">
    <source>
        <dbReference type="EMBL" id="OQS01310.1"/>
    </source>
</evidence>
<keyword evidence="2" id="KW-1185">Reference proteome</keyword>
<reference evidence="1 2" key="1">
    <citation type="journal article" date="2014" name="Genome Biol. Evol.">
        <title>The secreted proteins of Achlya hypogyna and Thraustotheca clavata identify the ancestral oomycete secretome and reveal gene acquisitions by horizontal gene transfer.</title>
        <authorList>
            <person name="Misner I."/>
            <person name="Blouin N."/>
            <person name="Leonard G."/>
            <person name="Richards T.A."/>
            <person name="Lane C.E."/>
        </authorList>
    </citation>
    <scope>NUCLEOTIDE SEQUENCE [LARGE SCALE GENOMIC DNA]</scope>
    <source>
        <strain evidence="1 2">ATCC 48635</strain>
    </source>
</reference>
<dbReference type="AlphaFoldDB" id="A0A1V9ZU52"/>
<name>A0A1V9ZU52_ACHHY</name>
<dbReference type="STRING" id="1202772.A0A1V9ZU52"/>
<organism evidence="1 2">
    <name type="scientific">Achlya hypogyna</name>
    <name type="common">Oomycete</name>
    <name type="synonym">Protoachlya hypogyna</name>
    <dbReference type="NCBI Taxonomy" id="1202772"/>
    <lineage>
        <taxon>Eukaryota</taxon>
        <taxon>Sar</taxon>
        <taxon>Stramenopiles</taxon>
        <taxon>Oomycota</taxon>
        <taxon>Saprolegniomycetes</taxon>
        <taxon>Saprolegniales</taxon>
        <taxon>Achlyaceae</taxon>
        <taxon>Achlya</taxon>
    </lineage>
</organism>
<comment type="caution">
    <text evidence="1">The sequence shown here is derived from an EMBL/GenBank/DDBJ whole genome shotgun (WGS) entry which is preliminary data.</text>
</comment>
<sequence>MAQAAQPQAVSFRVLLSNDAVYRFQCLPTHQLKIIFDHIHELSPSKQHAVHHCRTCTIYDGDETIGDCVADGDLLTMTVDEPGNHATTVCLDAMTSMVDLSLYPLDAPPVDDEMTTLDQLLGRADGNNDPQELHEEPVVDRERWRKAHVGRVEANSATLNLSPAEIEHNTRISHHDLMLHAALELTETALTVQHELRLVYLYLRSHQASSPVVKDGAAKLLGLIRRTDRRPVFLHPDIAIAMHGYVDCGRWGALWRTKQRCWAVLWDAKLSFFPSPEAARKYMFALANDRRRGDDGGPDDDIGKRILKEYAPHTEFSLAGWSVRPGAPECDRHTFALFDAAGALRQVVDVAAKAETDAWVRAIAFEAQQHLVRLQAKLATASAPEYLRLLRLRGEDGTPRLPLTPPLKLRVPLKWLHVHLESQDASTRARRLKCSTFTQALKDIQRDVLRINGRLYASSCFEDMLSELAIELLQHSPCQTKSSEMDALAFARQLLIHSSRTHGGGDVLDAVHYLLQTPHFCLCPEMSHAAPVDVQIQLIDGKTVVEIEMTMIFKLIPMAAEHSIARVVGISRQRAVCDMTMHFEVDGEICLEVEAV</sequence>
<protein>
    <submittedName>
        <fullName evidence="1">Tyrosyl-DNA phosphodiesterase</fullName>
    </submittedName>
</protein>
<gene>
    <name evidence="1" type="ORF">ACHHYP_01358</name>
</gene>
<dbReference type="SUPFAM" id="SSF50729">
    <property type="entry name" value="PH domain-like"/>
    <property type="match status" value="1"/>
</dbReference>
<evidence type="ECO:0000313" key="2">
    <source>
        <dbReference type="Proteomes" id="UP000243579"/>
    </source>
</evidence>
<dbReference type="OrthoDB" id="47785at2759"/>